<dbReference type="AlphaFoldDB" id="D5GF90"/>
<gene>
    <name evidence="7" type="ORF">GSTUM_00006784001</name>
</gene>
<evidence type="ECO:0000256" key="5">
    <source>
        <dbReference type="PIRSR" id="PIRSR602403-1"/>
    </source>
</evidence>
<dbReference type="GO" id="GO:0020037">
    <property type="term" value="F:heme binding"/>
    <property type="evidence" value="ECO:0007669"/>
    <property type="project" value="InterPro"/>
</dbReference>
<comment type="similarity">
    <text evidence="2 6">Belongs to the cytochrome P450 family.</text>
</comment>
<dbReference type="InterPro" id="IPR036396">
    <property type="entry name" value="Cyt_P450_sf"/>
</dbReference>
<dbReference type="PANTHER" id="PTHR24305:SF232">
    <property type="entry name" value="P450, PUTATIVE (EUROFUNG)-RELATED"/>
    <property type="match status" value="1"/>
</dbReference>
<dbReference type="CDD" id="cd11060">
    <property type="entry name" value="CYP57A1-like"/>
    <property type="match status" value="1"/>
</dbReference>
<dbReference type="HOGENOM" id="CLU_001570_14_0_1"/>
<evidence type="ECO:0000256" key="1">
    <source>
        <dbReference type="ARBA" id="ARBA00001971"/>
    </source>
</evidence>
<dbReference type="PRINTS" id="PR00465">
    <property type="entry name" value="EP450IV"/>
</dbReference>
<keyword evidence="6" id="KW-0503">Monooxygenase</keyword>
<dbReference type="KEGG" id="tml:GSTUM_00006784001"/>
<keyword evidence="5 6" id="KW-0349">Heme</keyword>
<evidence type="ECO:0000256" key="4">
    <source>
        <dbReference type="ARBA" id="ARBA00023004"/>
    </source>
</evidence>
<dbReference type="InterPro" id="IPR002403">
    <property type="entry name" value="Cyt_P450_E_grp-IV"/>
</dbReference>
<evidence type="ECO:0000256" key="2">
    <source>
        <dbReference type="ARBA" id="ARBA00010617"/>
    </source>
</evidence>
<dbReference type="PRINTS" id="PR00385">
    <property type="entry name" value="P450"/>
</dbReference>
<dbReference type="EMBL" id="FN430208">
    <property type="protein sequence ID" value="CAZ83183.1"/>
    <property type="molecule type" value="Genomic_DNA"/>
</dbReference>
<dbReference type="InterPro" id="IPR001128">
    <property type="entry name" value="Cyt_P450"/>
</dbReference>
<dbReference type="GO" id="GO:0016705">
    <property type="term" value="F:oxidoreductase activity, acting on paired donors, with incorporation or reduction of molecular oxygen"/>
    <property type="evidence" value="ECO:0007669"/>
    <property type="project" value="InterPro"/>
</dbReference>
<keyword evidence="8" id="KW-1185">Reference proteome</keyword>
<dbReference type="Gene3D" id="1.10.630.10">
    <property type="entry name" value="Cytochrome P450"/>
    <property type="match status" value="1"/>
</dbReference>
<proteinExistence type="inferred from homology"/>
<sequence>MPSLLLMSLAPSLKTLVVLEFTQVLPLALLALVASCAYSRYASPLKNVPGPALASFSRIWLNVGLVARGNLHGGIMDAHRKYGPVVRVGPNKVYFSDPALIPEIYGVGTGYRKSDLYMMSDPEPGHGSTFSERSAEKHAVLRRRVGPAYSNSSVLQMESYVDALVSAWISALSSEFTVAKTSLKSCDFASWSQFLTYDVISELAFGKAFGFIATRSDYKQYIASFQQALPMIVTMSYFEELVKFMTLGWVRKFTTPSIKDETGYGNLTKTATDLVRERWAKGGVGERRDMLQRFYEEGMTEKEAMIDSTLILVAGSDSTATTIRAAVMFICSDPSVYRTLKSELAANIPRTSPPSVVSFSVARSLPYLSACIKEALRLFPPGAGAMERVVPVGGATLSGYFIPENTVVCLHPWPVCRDKVFGEDVDSFRPERWLEEKDEKRLVKMEKTLDFVFGAGPHYCLGRQIAYLELYKSIAELFLTFDIGLSNPMRPWKSREYGFFLQRDMMVKIKKVDG</sequence>
<dbReference type="RefSeq" id="XP_002838992.1">
    <property type="nucleotide sequence ID" value="XM_002838946.1"/>
</dbReference>
<dbReference type="PANTHER" id="PTHR24305">
    <property type="entry name" value="CYTOCHROME P450"/>
    <property type="match status" value="1"/>
</dbReference>
<dbReference type="GO" id="GO:0004497">
    <property type="term" value="F:monooxygenase activity"/>
    <property type="evidence" value="ECO:0007669"/>
    <property type="project" value="UniProtKB-KW"/>
</dbReference>
<evidence type="ECO:0000256" key="6">
    <source>
        <dbReference type="RuleBase" id="RU000461"/>
    </source>
</evidence>
<dbReference type="SUPFAM" id="SSF48264">
    <property type="entry name" value="Cytochrome P450"/>
    <property type="match status" value="1"/>
</dbReference>
<dbReference type="Pfam" id="PF00067">
    <property type="entry name" value="p450"/>
    <property type="match status" value="1"/>
</dbReference>
<comment type="cofactor">
    <cofactor evidence="1 5">
        <name>heme</name>
        <dbReference type="ChEBI" id="CHEBI:30413"/>
    </cofactor>
</comment>
<organism evidence="7 8">
    <name type="scientific">Tuber melanosporum (strain Mel28)</name>
    <name type="common">Perigord black truffle</name>
    <dbReference type="NCBI Taxonomy" id="656061"/>
    <lineage>
        <taxon>Eukaryota</taxon>
        <taxon>Fungi</taxon>
        <taxon>Dikarya</taxon>
        <taxon>Ascomycota</taxon>
        <taxon>Pezizomycotina</taxon>
        <taxon>Pezizomycetes</taxon>
        <taxon>Pezizales</taxon>
        <taxon>Tuberaceae</taxon>
        <taxon>Tuber</taxon>
    </lineage>
</organism>
<keyword evidence="4 5" id="KW-0408">Iron</keyword>
<evidence type="ECO:0000313" key="8">
    <source>
        <dbReference type="Proteomes" id="UP000006911"/>
    </source>
</evidence>
<name>D5GF90_TUBMM</name>
<dbReference type="OMA" id="IRFAHIN"/>
<protein>
    <submittedName>
        <fullName evidence="7">(Perigord truffle) hypothetical protein</fullName>
    </submittedName>
</protein>
<dbReference type="InterPro" id="IPR050121">
    <property type="entry name" value="Cytochrome_P450_monoxygenase"/>
</dbReference>
<reference evidence="7 8" key="1">
    <citation type="journal article" date="2010" name="Nature">
        <title>Perigord black truffle genome uncovers evolutionary origins and mechanisms of symbiosis.</title>
        <authorList>
            <person name="Martin F."/>
            <person name="Kohler A."/>
            <person name="Murat C."/>
            <person name="Balestrini R."/>
            <person name="Coutinho P.M."/>
            <person name="Jaillon O."/>
            <person name="Montanini B."/>
            <person name="Morin E."/>
            <person name="Noel B."/>
            <person name="Percudani R."/>
            <person name="Porcel B."/>
            <person name="Rubini A."/>
            <person name="Amicucci A."/>
            <person name="Amselem J."/>
            <person name="Anthouard V."/>
            <person name="Arcioni S."/>
            <person name="Artiguenave F."/>
            <person name="Aury J.M."/>
            <person name="Ballario P."/>
            <person name="Bolchi A."/>
            <person name="Brenna A."/>
            <person name="Brun A."/>
            <person name="Buee M."/>
            <person name="Cantarel B."/>
            <person name="Chevalier G."/>
            <person name="Couloux A."/>
            <person name="Da Silva C."/>
            <person name="Denoeud F."/>
            <person name="Duplessis S."/>
            <person name="Ghignone S."/>
            <person name="Hilselberger B."/>
            <person name="Iotti M."/>
            <person name="Marcais B."/>
            <person name="Mello A."/>
            <person name="Miranda M."/>
            <person name="Pacioni G."/>
            <person name="Quesneville H."/>
            <person name="Riccioni C."/>
            <person name="Ruotolo R."/>
            <person name="Splivallo R."/>
            <person name="Stocchi V."/>
            <person name="Tisserant E."/>
            <person name="Viscomi A.R."/>
            <person name="Zambonelli A."/>
            <person name="Zampieri E."/>
            <person name="Henrissat B."/>
            <person name="Lebrun M.H."/>
            <person name="Paolocci F."/>
            <person name="Bonfante P."/>
            <person name="Ottonello S."/>
            <person name="Wincker P."/>
        </authorList>
    </citation>
    <scope>NUCLEOTIDE SEQUENCE [LARGE SCALE GENOMIC DNA]</scope>
    <source>
        <strain evidence="7 8">Mel28</strain>
    </source>
</reference>
<dbReference type="GO" id="GO:0005506">
    <property type="term" value="F:iron ion binding"/>
    <property type="evidence" value="ECO:0007669"/>
    <property type="project" value="InterPro"/>
</dbReference>
<keyword evidence="6" id="KW-0560">Oxidoreductase</keyword>
<dbReference type="Proteomes" id="UP000006911">
    <property type="component" value="Unassembled WGS sequence"/>
</dbReference>
<keyword evidence="3 5" id="KW-0479">Metal-binding</keyword>
<feature type="binding site" description="axial binding residue" evidence="5">
    <location>
        <position position="460"/>
    </location>
    <ligand>
        <name>heme</name>
        <dbReference type="ChEBI" id="CHEBI:30413"/>
    </ligand>
    <ligandPart>
        <name>Fe</name>
        <dbReference type="ChEBI" id="CHEBI:18248"/>
    </ligandPart>
</feature>
<evidence type="ECO:0000313" key="7">
    <source>
        <dbReference type="EMBL" id="CAZ83183.1"/>
    </source>
</evidence>
<dbReference type="eggNOG" id="KOG0158">
    <property type="taxonomic scope" value="Eukaryota"/>
</dbReference>
<evidence type="ECO:0000256" key="3">
    <source>
        <dbReference type="ARBA" id="ARBA00022723"/>
    </source>
</evidence>
<dbReference type="GeneID" id="9188039"/>
<dbReference type="InParanoid" id="D5GF90"/>
<dbReference type="PROSITE" id="PS00086">
    <property type="entry name" value="CYTOCHROME_P450"/>
    <property type="match status" value="1"/>
</dbReference>
<accession>D5GF90</accession>
<dbReference type="InterPro" id="IPR017972">
    <property type="entry name" value="Cyt_P450_CS"/>
</dbReference>